<evidence type="ECO:0000256" key="3">
    <source>
        <dbReference type="ARBA" id="ARBA00022475"/>
    </source>
</evidence>
<name>A0A8J6IV82_9ALTE</name>
<dbReference type="PRINTS" id="PR00812">
    <property type="entry name" value="BCTERIALGSPF"/>
</dbReference>
<dbReference type="RefSeq" id="WP_186506580.1">
    <property type="nucleotide sequence ID" value="NZ_JACNEP010000006.1"/>
</dbReference>
<evidence type="ECO:0000313" key="11">
    <source>
        <dbReference type="Proteomes" id="UP000601768"/>
    </source>
</evidence>
<keyword evidence="5 8" id="KW-0812">Transmembrane</keyword>
<gene>
    <name evidence="10" type="ORF">H8B19_09465</name>
</gene>
<feature type="transmembrane region" description="Helical" evidence="8">
    <location>
        <begin position="378"/>
        <end position="399"/>
    </location>
</feature>
<dbReference type="PANTHER" id="PTHR30012:SF4">
    <property type="entry name" value="MSHA BIOGENESIS PROTEIN MSHG"/>
    <property type="match status" value="1"/>
</dbReference>
<dbReference type="Proteomes" id="UP000601768">
    <property type="component" value="Unassembled WGS sequence"/>
</dbReference>
<dbReference type="PANTHER" id="PTHR30012">
    <property type="entry name" value="GENERAL SECRETION PATHWAY PROTEIN"/>
    <property type="match status" value="1"/>
</dbReference>
<evidence type="ECO:0000256" key="7">
    <source>
        <dbReference type="ARBA" id="ARBA00023136"/>
    </source>
</evidence>
<dbReference type="EMBL" id="JACNEP010000006">
    <property type="protein sequence ID" value="MBC3766108.1"/>
    <property type="molecule type" value="Genomic_DNA"/>
</dbReference>
<keyword evidence="11" id="KW-1185">Reference proteome</keyword>
<dbReference type="InterPro" id="IPR018076">
    <property type="entry name" value="T2SS_GspF_dom"/>
</dbReference>
<dbReference type="Pfam" id="PF00482">
    <property type="entry name" value="T2SSF"/>
    <property type="match status" value="2"/>
</dbReference>
<evidence type="ECO:0000256" key="6">
    <source>
        <dbReference type="ARBA" id="ARBA00022989"/>
    </source>
</evidence>
<feature type="transmembrane region" description="Helical" evidence="8">
    <location>
        <begin position="221"/>
        <end position="240"/>
    </location>
</feature>
<reference evidence="10" key="2">
    <citation type="submission" date="2020-08" db="EMBL/GenBank/DDBJ databases">
        <authorList>
            <person name="Lai Q."/>
        </authorList>
    </citation>
    <scope>NUCLEOTIDE SEQUENCE</scope>
    <source>
        <strain evidence="10">S27-2</strain>
    </source>
</reference>
<evidence type="ECO:0000256" key="4">
    <source>
        <dbReference type="ARBA" id="ARBA00022519"/>
    </source>
</evidence>
<keyword evidence="3" id="KW-1003">Cell membrane</keyword>
<dbReference type="FunFam" id="1.20.81.30:FF:000001">
    <property type="entry name" value="Type II secretion system protein F"/>
    <property type="match status" value="2"/>
</dbReference>
<sequence length="408" mass="45487">MAMFSYKGRDQSGNLSTGEVEAPDQFAAAELLVRRNLIPVSIEAKTSVSTGNGVIQWQLFQSRVGLEELAIFSRQMYSLTKSGIPILRAIGGLADSTSSKTFALALRGIVEQLERGRTLSSAMNLYPKIFNQLFVSVVHVGENTGKLDEVFLQLSRYIESELETRKQIKAATRYPTFVVIALIVAIVVLNIWVIPIFAQMFKKLGADLPPMTQVLIATSEFFVSYWPLLLVVTITAIAGLRHYVQTERGRYQWDRFSLRMPIIGNILERSLLSRFSRSFAMMLRSGVPLTTALNLVSDAVDNKYMGGKIIGIRRNIEKGDSLLRASVASGMFTPLVLQMFSVGEETGNVDDMLDDVAEYYEREVDYDIKNLTAKIEPVLIVIVAIMVLILALGIFTPMWDMANAYKGK</sequence>
<dbReference type="GO" id="GO:0005886">
    <property type="term" value="C:plasma membrane"/>
    <property type="evidence" value="ECO:0007669"/>
    <property type="project" value="UniProtKB-SubCell"/>
</dbReference>
<feature type="domain" description="Type II secretion system protein GspF" evidence="9">
    <location>
        <begin position="275"/>
        <end position="397"/>
    </location>
</feature>
<evidence type="ECO:0000256" key="1">
    <source>
        <dbReference type="ARBA" id="ARBA00004429"/>
    </source>
</evidence>
<feature type="transmembrane region" description="Helical" evidence="8">
    <location>
        <begin position="174"/>
        <end position="201"/>
    </location>
</feature>
<dbReference type="Gene3D" id="1.20.81.30">
    <property type="entry name" value="Type II secretion system (T2SS), domain F"/>
    <property type="match status" value="2"/>
</dbReference>
<evidence type="ECO:0000256" key="8">
    <source>
        <dbReference type="SAM" id="Phobius"/>
    </source>
</evidence>
<dbReference type="InterPro" id="IPR042094">
    <property type="entry name" value="T2SS_GspF_sf"/>
</dbReference>
<evidence type="ECO:0000256" key="2">
    <source>
        <dbReference type="ARBA" id="ARBA00005745"/>
    </source>
</evidence>
<accession>A0A8J6IV82</accession>
<comment type="subcellular location">
    <subcellularLocation>
        <location evidence="1">Cell inner membrane</location>
        <topology evidence="1">Multi-pass membrane protein</topology>
    </subcellularLocation>
</comment>
<proteinExistence type="inferred from homology"/>
<dbReference type="GO" id="GO:0015628">
    <property type="term" value="P:protein secretion by the type II secretion system"/>
    <property type="evidence" value="ECO:0007669"/>
    <property type="project" value="TreeGrafter"/>
</dbReference>
<reference evidence="10" key="1">
    <citation type="journal article" date="2018" name="Int. J. Syst. Evol. Microbiol.">
        <title>Neptunicella marina gen. nov., sp. nov., isolated from surface seawater.</title>
        <authorList>
            <person name="Liu X."/>
            <person name="Lai Q."/>
            <person name="Du Y."/>
            <person name="Zhang X."/>
            <person name="Liu Z."/>
            <person name="Sun F."/>
            <person name="Shao Z."/>
        </authorList>
    </citation>
    <scope>NUCLEOTIDE SEQUENCE</scope>
    <source>
        <strain evidence="10">S27-2</strain>
    </source>
</reference>
<feature type="domain" description="Type II secretion system protein GspF" evidence="9">
    <location>
        <begin position="72"/>
        <end position="195"/>
    </location>
</feature>
<keyword evidence="7 8" id="KW-0472">Membrane</keyword>
<comment type="similarity">
    <text evidence="2">Belongs to the GSP F family.</text>
</comment>
<comment type="caution">
    <text evidence="10">The sequence shown here is derived from an EMBL/GenBank/DDBJ whole genome shotgun (WGS) entry which is preliminary data.</text>
</comment>
<evidence type="ECO:0000256" key="5">
    <source>
        <dbReference type="ARBA" id="ARBA00022692"/>
    </source>
</evidence>
<organism evidence="10 11">
    <name type="scientific">Neptunicella marina</name>
    <dbReference type="NCBI Taxonomy" id="2125989"/>
    <lineage>
        <taxon>Bacteria</taxon>
        <taxon>Pseudomonadati</taxon>
        <taxon>Pseudomonadota</taxon>
        <taxon>Gammaproteobacteria</taxon>
        <taxon>Alteromonadales</taxon>
        <taxon>Alteromonadaceae</taxon>
        <taxon>Neptunicella</taxon>
    </lineage>
</organism>
<keyword evidence="6 8" id="KW-1133">Transmembrane helix</keyword>
<keyword evidence="4" id="KW-0997">Cell inner membrane</keyword>
<dbReference type="InterPro" id="IPR003004">
    <property type="entry name" value="GspF/PilC"/>
</dbReference>
<evidence type="ECO:0000313" key="10">
    <source>
        <dbReference type="EMBL" id="MBC3766108.1"/>
    </source>
</evidence>
<protein>
    <submittedName>
        <fullName evidence="10">Type II secretion system F family protein</fullName>
    </submittedName>
</protein>
<evidence type="ECO:0000259" key="9">
    <source>
        <dbReference type="Pfam" id="PF00482"/>
    </source>
</evidence>
<dbReference type="AlphaFoldDB" id="A0A8J6IV82"/>